<dbReference type="EMBL" id="CP158568">
    <property type="protein sequence ID" value="XBY42798.1"/>
    <property type="molecule type" value="Genomic_DNA"/>
</dbReference>
<dbReference type="RefSeq" id="WP_407047900.1">
    <property type="nucleotide sequence ID" value="NZ_CP158568.1"/>
</dbReference>
<evidence type="ECO:0000313" key="1">
    <source>
        <dbReference type="EMBL" id="XBY42798.1"/>
    </source>
</evidence>
<sequence length="343" mass="37526">MLDKLEAIARQHSPEKRGELLLAITDVVIRHGLGSPELESAYADIVRTLLKVASDDDKSNFARRVAPHNVLPHDLAMSLAQDELEVARDILRLSPKLGENELVAIVKNNPDDYRLAVAQRETLTASVTSLLVELGGLPVKRAVGRNHGAKITAAMMAKLVALADSDEALCQALAQRMDVPPDLAEKLVQSVARLVKARMVAGLRPKVEPVEAAPAPEVRSLSIKELQAAVASGKMTVDQAITTMAEEDRTNDLAAFIAQHAGLDDMQVMRVLVRADAAGIVMVIRGLGLSAETWAKVVALRARRLKLSQTQIRFEREDFVKLEEEKAKTTLDEFRHRKVAGMR</sequence>
<gene>
    <name evidence="1" type="ORF">ABS361_11760</name>
</gene>
<name>A0AAU7X4D1_9HYPH</name>
<dbReference type="KEGG" id="mflg:ABS361_11760"/>
<protein>
    <submittedName>
        <fullName evidence="1">DUF2336 domain-containing protein</fullName>
    </submittedName>
</protein>
<organism evidence="1">
    <name type="scientific">Methyloraptor flagellatus</name>
    <dbReference type="NCBI Taxonomy" id="3162530"/>
    <lineage>
        <taxon>Bacteria</taxon>
        <taxon>Pseudomonadati</taxon>
        <taxon>Pseudomonadota</taxon>
        <taxon>Alphaproteobacteria</taxon>
        <taxon>Hyphomicrobiales</taxon>
        <taxon>Ancalomicrobiaceae</taxon>
        <taxon>Methyloraptor</taxon>
    </lineage>
</organism>
<dbReference type="Pfam" id="PF10098">
    <property type="entry name" value="DUF2336"/>
    <property type="match status" value="1"/>
</dbReference>
<dbReference type="InterPro" id="IPR019285">
    <property type="entry name" value="DUF2336"/>
</dbReference>
<reference evidence="1" key="1">
    <citation type="submission" date="2024-06" db="EMBL/GenBank/DDBJ databases">
        <title>Methylostella associata gen. nov., sp. nov., a novel Ancalomicrobiaceae-affiliated facultatively methylotrophic bacteria that feed on methanotrophs of the genus Methylococcus.</title>
        <authorList>
            <person name="Saltykova V."/>
            <person name="Danilova O.V."/>
            <person name="Oshkin I.Y."/>
            <person name="Belova S.E."/>
            <person name="Pimenov N.V."/>
            <person name="Dedysh S.N."/>
        </authorList>
    </citation>
    <scope>NUCLEOTIDE SEQUENCE</scope>
    <source>
        <strain evidence="1">S20</strain>
    </source>
</reference>
<proteinExistence type="predicted"/>
<dbReference type="AlphaFoldDB" id="A0AAU7X4D1"/>
<accession>A0AAU7X4D1</accession>